<dbReference type="HOGENOM" id="CLU_2435091_0_0_5"/>
<feature type="region of interest" description="Disordered" evidence="1">
    <location>
        <begin position="1"/>
        <end position="21"/>
    </location>
</feature>
<evidence type="ECO:0000313" key="3">
    <source>
        <dbReference type="Proteomes" id="UP000002696"/>
    </source>
</evidence>
<name>D9QL80_BRESC</name>
<accession>D9QL80</accession>
<dbReference type="EMBL" id="CP002102">
    <property type="protein sequence ID" value="ADK99935.1"/>
    <property type="molecule type" value="Genomic_DNA"/>
</dbReference>
<evidence type="ECO:0000256" key="1">
    <source>
        <dbReference type="SAM" id="MobiDB-lite"/>
    </source>
</evidence>
<protein>
    <submittedName>
        <fullName evidence="2">Uncharacterized protein</fullName>
    </submittedName>
</protein>
<dbReference type="AlphaFoldDB" id="D9QL80"/>
<organism evidence="2 3">
    <name type="scientific">Brevundimonas subvibrioides (strain ATCC 15264 / DSM 4735 / LMG 14903 / NBRC 16000 / CB 81)</name>
    <name type="common">Caulobacter subvibrioides</name>
    <dbReference type="NCBI Taxonomy" id="633149"/>
    <lineage>
        <taxon>Bacteria</taxon>
        <taxon>Pseudomonadati</taxon>
        <taxon>Pseudomonadota</taxon>
        <taxon>Alphaproteobacteria</taxon>
        <taxon>Caulobacterales</taxon>
        <taxon>Caulobacteraceae</taxon>
        <taxon>Brevundimonas</taxon>
    </lineage>
</organism>
<sequence>MTLRDNFRPGRLSPSDGRPSAAPLRVRATIVIDIEADDPVALERATNEIVVQHQILSRSLPRAELAFRKRKPRTRPRAVAPVRIAPYVDD</sequence>
<dbReference type="Proteomes" id="UP000002696">
    <property type="component" value="Chromosome"/>
</dbReference>
<reference evidence="3" key="1">
    <citation type="journal article" date="2011" name="J. Bacteriol.">
        <title>Genome sequences of eight morphologically diverse alphaproteobacteria.</title>
        <authorList>
            <consortium name="US DOE Joint Genome Institute"/>
            <person name="Brown P.J."/>
            <person name="Kysela D.T."/>
            <person name="Buechlein A."/>
            <person name="Hemmerich C."/>
            <person name="Brun Y.V."/>
        </authorList>
    </citation>
    <scope>NUCLEOTIDE SEQUENCE [LARGE SCALE GENOMIC DNA]</scope>
    <source>
        <strain evidence="3">ATCC 15264 / DSM 4735 / LMG 14903 / NBRC 16000 / CB 81</strain>
    </source>
</reference>
<dbReference type="KEGG" id="bsb:Bresu_0621"/>
<evidence type="ECO:0000313" key="2">
    <source>
        <dbReference type="EMBL" id="ADK99935.1"/>
    </source>
</evidence>
<dbReference type="InParanoid" id="D9QL80"/>
<dbReference type="RefSeq" id="WP_013268039.1">
    <property type="nucleotide sequence ID" value="NC_014375.1"/>
</dbReference>
<keyword evidence="3" id="KW-1185">Reference proteome</keyword>
<dbReference type="BioCyc" id="BSUB633149:G1GM8-621-MONOMER"/>
<proteinExistence type="predicted"/>
<dbReference type="STRING" id="633149.Bresu_0621"/>
<gene>
    <name evidence="2" type="ordered locus">Bresu_0621</name>
</gene>